<organism evidence="2 3">
    <name type="scientific">Marine Group I thaumarchaeote SCGC AAA799-P11</name>
    <dbReference type="NCBI Taxonomy" id="1502295"/>
    <lineage>
        <taxon>Archaea</taxon>
        <taxon>Nitrososphaerota</taxon>
        <taxon>Marine Group I</taxon>
    </lineage>
</organism>
<protein>
    <submittedName>
        <fullName evidence="2">SnoaL-like domain protein</fullName>
    </submittedName>
</protein>
<reference evidence="2 3" key="1">
    <citation type="submission" date="2014-06" db="EMBL/GenBank/DDBJ databases">
        <authorList>
            <person name="Ngugi D.K."/>
            <person name="Blom J."/>
            <person name="Alam I."/>
            <person name="Rashid M."/>
            <person name="Baalawi W."/>
            <person name="Zhang G."/>
            <person name="Hikmawan T."/>
            <person name="Guan Y."/>
            <person name="Antunes A."/>
            <person name="Siam R."/>
            <person name="El-Dorry H."/>
            <person name="Bajic V."/>
            <person name="Stingl U."/>
        </authorList>
    </citation>
    <scope>NUCLEOTIDE SEQUENCE [LARGE SCALE GENOMIC DNA]</scope>
    <source>
        <strain evidence="2">SCGC AAA799-P11</strain>
    </source>
</reference>
<evidence type="ECO:0000259" key="1">
    <source>
        <dbReference type="Pfam" id="PF13474"/>
    </source>
</evidence>
<dbReference type="AlphaFoldDB" id="A0A087RX08"/>
<dbReference type="PATRIC" id="fig|1502295.3.peg.1200"/>
<name>A0A087RX08_9ARCH</name>
<comment type="caution">
    <text evidence="2">The sequence shown here is derived from an EMBL/GenBank/DDBJ whole genome shotgun (WGS) entry which is preliminary data.</text>
</comment>
<dbReference type="InterPro" id="IPR037401">
    <property type="entry name" value="SnoaL-like"/>
</dbReference>
<feature type="domain" description="SnoaL-like" evidence="1">
    <location>
        <begin position="8"/>
        <end position="130"/>
    </location>
</feature>
<dbReference type="Pfam" id="PF13474">
    <property type="entry name" value="SnoaL_3"/>
    <property type="match status" value="1"/>
</dbReference>
<accession>A0A087RX08</accession>
<keyword evidence="3" id="KW-1185">Reference proteome</keyword>
<dbReference type="Gene3D" id="3.10.450.50">
    <property type="match status" value="1"/>
</dbReference>
<dbReference type="EMBL" id="JOSZ01000024">
    <property type="protein sequence ID" value="KFM18012.1"/>
    <property type="molecule type" value="Genomic_DNA"/>
</dbReference>
<evidence type="ECO:0000313" key="2">
    <source>
        <dbReference type="EMBL" id="KFM18012.1"/>
    </source>
</evidence>
<sequence>MSDSEEIIKVIEALFQAGITKDTSILKDIHLNDPKFSSFSDLPPYDLKDYQNTIELEELKFVSISDYSYEIKNPKISIFGDSAVVAMELNQKGMLVDTKAYTGEHMEIQGRATFVLVKQPTWKIAHIHLSKING</sequence>
<evidence type="ECO:0000313" key="3">
    <source>
        <dbReference type="Proteomes" id="UP000029387"/>
    </source>
</evidence>
<gene>
    <name evidence="2" type="ORF">AAA799P11_01244</name>
</gene>
<dbReference type="InterPro" id="IPR032710">
    <property type="entry name" value="NTF2-like_dom_sf"/>
</dbReference>
<dbReference type="SUPFAM" id="SSF54427">
    <property type="entry name" value="NTF2-like"/>
    <property type="match status" value="1"/>
</dbReference>
<dbReference type="Proteomes" id="UP000029387">
    <property type="component" value="Unassembled WGS sequence"/>
</dbReference>
<proteinExistence type="predicted"/>